<proteinExistence type="predicted"/>
<organism evidence="1 2">
    <name type="scientific">Phocaeicola dorei</name>
    <dbReference type="NCBI Taxonomy" id="357276"/>
    <lineage>
        <taxon>Bacteria</taxon>
        <taxon>Pseudomonadati</taxon>
        <taxon>Bacteroidota</taxon>
        <taxon>Bacteroidia</taxon>
        <taxon>Bacteroidales</taxon>
        <taxon>Bacteroidaceae</taxon>
        <taxon>Phocaeicola</taxon>
    </lineage>
</organism>
<name>A0A5M5ZPG3_9BACT</name>
<dbReference type="AlphaFoldDB" id="A0A5M5ZPG3"/>
<dbReference type="Proteomes" id="UP000347681">
    <property type="component" value="Unassembled WGS sequence"/>
</dbReference>
<comment type="caution">
    <text evidence="1">The sequence shown here is derived from an EMBL/GenBank/DDBJ whole genome shotgun (WGS) entry which is preliminary data.</text>
</comment>
<sequence length="100" mass="11295">MMKKEYVMQVVETIRELLVALVPTNVLISWGLKGFIATVFENMPALKFYVSGRMYTGFVIIALNGSNHYAVYLQNDTGTECVHDEVCFDELGELLDCHIS</sequence>
<reference evidence="1 2" key="1">
    <citation type="journal article" date="2019" name="Nat. Med.">
        <title>A library of human gut bacterial isolates paired with longitudinal multiomics data enables mechanistic microbiome research.</title>
        <authorList>
            <person name="Poyet M."/>
            <person name="Groussin M."/>
            <person name="Gibbons S.M."/>
            <person name="Avila-Pacheco J."/>
            <person name="Jiang X."/>
            <person name="Kearney S.M."/>
            <person name="Perrotta A.R."/>
            <person name="Berdy B."/>
            <person name="Zhao S."/>
            <person name="Lieberman T.D."/>
            <person name="Swanson P.K."/>
            <person name="Smith M."/>
            <person name="Roesemann S."/>
            <person name="Alexander J.E."/>
            <person name="Rich S.A."/>
            <person name="Livny J."/>
            <person name="Vlamakis H."/>
            <person name="Clish C."/>
            <person name="Bullock K."/>
            <person name="Deik A."/>
            <person name="Scott J."/>
            <person name="Pierce K.A."/>
            <person name="Xavier R.J."/>
            <person name="Alm E.J."/>
        </authorList>
    </citation>
    <scope>NUCLEOTIDE SEQUENCE [LARGE SCALE GENOMIC DNA]</scope>
    <source>
        <strain evidence="1 2">BIOML-A5</strain>
    </source>
</reference>
<protein>
    <submittedName>
        <fullName evidence="1">Uncharacterized protein</fullName>
    </submittedName>
</protein>
<dbReference type="RefSeq" id="WP_149941222.1">
    <property type="nucleotide sequence ID" value="NZ_VVZB01000019.1"/>
</dbReference>
<accession>A0A5M5ZPG3</accession>
<gene>
    <name evidence="1" type="ORF">F2Y61_20520</name>
</gene>
<evidence type="ECO:0000313" key="1">
    <source>
        <dbReference type="EMBL" id="KAA5379577.1"/>
    </source>
</evidence>
<dbReference type="EMBL" id="VVZB01000019">
    <property type="protein sequence ID" value="KAA5379577.1"/>
    <property type="molecule type" value="Genomic_DNA"/>
</dbReference>
<evidence type="ECO:0000313" key="2">
    <source>
        <dbReference type="Proteomes" id="UP000347681"/>
    </source>
</evidence>